<gene>
    <name evidence="1" type="ORF">LEP1GSC124_0586</name>
</gene>
<sequence length="35" mass="3848">MLIGQFGDHPDNEPNEVVIVGELKSRDGQNLIGQK</sequence>
<proteinExistence type="predicted"/>
<name>M6ZX06_LEPIR</name>
<evidence type="ECO:0000313" key="1">
    <source>
        <dbReference type="EMBL" id="EMP06315.1"/>
    </source>
</evidence>
<dbReference type="AlphaFoldDB" id="M6ZX06"/>
<reference evidence="1 2" key="1">
    <citation type="submission" date="2013-01" db="EMBL/GenBank/DDBJ databases">
        <authorList>
            <person name="Harkins D.M."/>
            <person name="Durkin A.S."/>
            <person name="Brinkac L.M."/>
            <person name="Haft D.H."/>
            <person name="Selengut J.D."/>
            <person name="Sanka R."/>
            <person name="DePew J."/>
            <person name="Purushe J."/>
            <person name="Picardeau M."/>
            <person name="Werts C."/>
            <person name="Goarant C."/>
            <person name="Vinetz J.M."/>
            <person name="Sutton G.G."/>
            <person name="Nierman W.C."/>
            <person name="Fouts D.E."/>
        </authorList>
    </citation>
    <scope>NUCLEOTIDE SEQUENCE [LARGE SCALE GENOMIC DNA]</scope>
    <source>
        <strain evidence="1 2">200701872</strain>
    </source>
</reference>
<protein>
    <submittedName>
        <fullName evidence="1">Uncharacterized protein</fullName>
    </submittedName>
</protein>
<feature type="non-terminal residue" evidence="1">
    <location>
        <position position="35"/>
    </location>
</feature>
<accession>M6ZX06</accession>
<dbReference type="EMBL" id="AKWN02000365">
    <property type="protein sequence ID" value="EMP06315.1"/>
    <property type="molecule type" value="Genomic_DNA"/>
</dbReference>
<organism evidence="1 2">
    <name type="scientific">Leptospira interrogans serovar Pyrogenes str. 200701872</name>
    <dbReference type="NCBI Taxonomy" id="1193029"/>
    <lineage>
        <taxon>Bacteria</taxon>
        <taxon>Pseudomonadati</taxon>
        <taxon>Spirochaetota</taxon>
        <taxon>Spirochaetia</taxon>
        <taxon>Leptospirales</taxon>
        <taxon>Leptospiraceae</taxon>
        <taxon>Leptospira</taxon>
    </lineage>
</organism>
<dbReference type="Proteomes" id="UP000012117">
    <property type="component" value="Unassembled WGS sequence"/>
</dbReference>
<evidence type="ECO:0000313" key="2">
    <source>
        <dbReference type="Proteomes" id="UP000012117"/>
    </source>
</evidence>
<comment type="caution">
    <text evidence="1">The sequence shown here is derived from an EMBL/GenBank/DDBJ whole genome shotgun (WGS) entry which is preliminary data.</text>
</comment>